<proteinExistence type="inferred from homology"/>
<keyword evidence="2" id="KW-1003">Cell membrane</keyword>
<evidence type="ECO:0000256" key="4">
    <source>
        <dbReference type="ARBA" id="ARBA00022692"/>
    </source>
</evidence>
<dbReference type="EnsemblMetazoa" id="NM_001190609">
    <property type="protein sequence ID" value="NP_001177538"/>
    <property type="gene ID" value="GeneID_100463105"/>
</dbReference>
<evidence type="ECO:0000256" key="10">
    <source>
        <dbReference type="RuleBase" id="RU351113"/>
    </source>
</evidence>
<feature type="transmembrane region" description="Helical" evidence="10">
    <location>
        <begin position="175"/>
        <end position="194"/>
    </location>
</feature>
<dbReference type="InterPro" id="IPR004117">
    <property type="entry name" value="7tm6_olfct_rcpt"/>
</dbReference>
<reference evidence="11" key="1">
    <citation type="submission" date="2021-01" db="UniProtKB">
        <authorList>
            <consortium name="EnsemblMetazoa"/>
        </authorList>
    </citation>
    <scope>IDENTIFICATION</scope>
</reference>
<dbReference type="Proteomes" id="UP000002358">
    <property type="component" value="Chromosome 1"/>
</dbReference>
<feature type="transmembrane region" description="Helical" evidence="10">
    <location>
        <begin position="269"/>
        <end position="296"/>
    </location>
</feature>
<dbReference type="CTD" id="5573676"/>
<comment type="subcellular location">
    <subcellularLocation>
        <location evidence="1 10">Cell membrane</location>
        <topology evidence="1 10">Multi-pass membrane protein</topology>
    </subcellularLocation>
</comment>
<dbReference type="GeneID" id="100463105"/>
<dbReference type="PANTHER" id="PTHR21137:SF35">
    <property type="entry name" value="ODORANT RECEPTOR 19A-RELATED"/>
    <property type="match status" value="1"/>
</dbReference>
<evidence type="ECO:0000313" key="12">
    <source>
        <dbReference type="Proteomes" id="UP000002358"/>
    </source>
</evidence>
<dbReference type="GO" id="GO:0005886">
    <property type="term" value="C:plasma membrane"/>
    <property type="evidence" value="ECO:0007669"/>
    <property type="project" value="UniProtKB-SubCell"/>
</dbReference>
<evidence type="ECO:0000256" key="8">
    <source>
        <dbReference type="ARBA" id="ARBA00023170"/>
    </source>
</evidence>
<dbReference type="GO" id="GO:0005549">
    <property type="term" value="F:odorant binding"/>
    <property type="evidence" value="ECO:0007669"/>
    <property type="project" value="InterPro"/>
</dbReference>
<feature type="transmembrane region" description="Helical" evidence="10">
    <location>
        <begin position="127"/>
        <end position="154"/>
    </location>
</feature>
<dbReference type="OrthoDB" id="6614360at2759"/>
<dbReference type="PANTHER" id="PTHR21137">
    <property type="entry name" value="ODORANT RECEPTOR"/>
    <property type="match status" value="1"/>
</dbReference>
<dbReference type="Pfam" id="PF02949">
    <property type="entry name" value="7tm_6"/>
    <property type="match status" value="1"/>
</dbReference>
<dbReference type="InParanoid" id="A0A7M6W5W0"/>
<keyword evidence="4 10" id="KW-0812">Transmembrane</keyword>
<feature type="transmembrane region" description="Helical" evidence="10">
    <location>
        <begin position="302"/>
        <end position="320"/>
    </location>
</feature>
<comment type="caution">
    <text evidence="10">Lacks conserved residue(s) required for the propagation of feature annotation.</text>
</comment>
<sequence>MEIYDSRYFVYNKRFQTALGVWPYQSRVKNAIICGFLLLVMIALVVPQIIRLKMYIGKDKDKSMENVFGLFYIFAIYVKLFTAVYAEDRLKILYESTARNFQIYTDKMEKKILHENSERGRLITLVFIMYMMTALIVFILLPMYPIMTDVIVPLDHPRARMFILNGDYLVDRDEYYFQIYVFESTSAALTVFILCSTDPMYAAIVEHCLGLFCICKYRLNNFNKPRRTEIIEKANAESQVDEYAYTALVEAIQLHKNILKYTKIIQTSYSLYFLLEMGATMGLLTSTSIIIVMKLYRPLDCIRYFLVLIGLLLHIFFLSWPGQKLINVSGDIFQDTYHNDWYESSLRCQRLLRFMSLNCSKPCQLSGGGLYVMNFVNFARILKTSASYITVFSSF</sequence>
<feature type="transmembrane region" description="Helical" evidence="10">
    <location>
        <begin position="28"/>
        <end position="46"/>
    </location>
</feature>
<name>A0A7M6W5W0_NASVI</name>
<feature type="transmembrane region" description="Helical" evidence="10">
    <location>
        <begin position="67"/>
        <end position="86"/>
    </location>
</feature>
<dbReference type="SMR" id="A0A7M6W5W0"/>
<evidence type="ECO:0000256" key="3">
    <source>
        <dbReference type="ARBA" id="ARBA00022606"/>
    </source>
</evidence>
<dbReference type="GO" id="GO:0004984">
    <property type="term" value="F:olfactory receptor activity"/>
    <property type="evidence" value="ECO:0007669"/>
    <property type="project" value="InterPro"/>
</dbReference>
<evidence type="ECO:0000313" key="11">
    <source>
        <dbReference type="EnsemblMetazoa" id="NP_001177538"/>
    </source>
</evidence>
<dbReference type="AlphaFoldDB" id="A0A7M6W5W0"/>
<keyword evidence="6 10" id="KW-1133">Transmembrane helix</keyword>
<dbReference type="RefSeq" id="NP_001177538.1">
    <property type="nucleotide sequence ID" value="NM_001190609.1"/>
</dbReference>
<evidence type="ECO:0000256" key="2">
    <source>
        <dbReference type="ARBA" id="ARBA00022475"/>
    </source>
</evidence>
<keyword evidence="12" id="KW-1185">Reference proteome</keyword>
<keyword evidence="8 10" id="KW-0675">Receptor</keyword>
<evidence type="ECO:0000256" key="9">
    <source>
        <dbReference type="ARBA" id="ARBA00023224"/>
    </source>
</evidence>
<keyword evidence="9 10" id="KW-0807">Transducer</keyword>
<keyword evidence="5 10" id="KW-0552">Olfaction</keyword>
<evidence type="ECO:0000256" key="1">
    <source>
        <dbReference type="ARBA" id="ARBA00004651"/>
    </source>
</evidence>
<keyword evidence="7 10" id="KW-0472">Membrane</keyword>
<evidence type="ECO:0000256" key="6">
    <source>
        <dbReference type="ARBA" id="ARBA00022989"/>
    </source>
</evidence>
<organism evidence="11 12">
    <name type="scientific">Nasonia vitripennis</name>
    <name type="common">Parasitic wasp</name>
    <dbReference type="NCBI Taxonomy" id="7425"/>
    <lineage>
        <taxon>Eukaryota</taxon>
        <taxon>Metazoa</taxon>
        <taxon>Ecdysozoa</taxon>
        <taxon>Arthropoda</taxon>
        <taxon>Hexapoda</taxon>
        <taxon>Insecta</taxon>
        <taxon>Pterygota</taxon>
        <taxon>Neoptera</taxon>
        <taxon>Endopterygota</taxon>
        <taxon>Hymenoptera</taxon>
        <taxon>Apocrita</taxon>
        <taxon>Proctotrupomorpha</taxon>
        <taxon>Chalcidoidea</taxon>
        <taxon>Pteromalidae</taxon>
        <taxon>Pteromalinae</taxon>
        <taxon>Nasonia</taxon>
    </lineage>
</organism>
<dbReference type="KEGG" id="nvi:100463105"/>
<evidence type="ECO:0000256" key="5">
    <source>
        <dbReference type="ARBA" id="ARBA00022725"/>
    </source>
</evidence>
<keyword evidence="3 10" id="KW-0716">Sensory transduction</keyword>
<comment type="similarity">
    <text evidence="10">Belongs to the insect chemoreceptor superfamily. Heteromeric odorant receptor channel (TC 1.A.69) family.</text>
</comment>
<dbReference type="GO" id="GO:0007165">
    <property type="term" value="P:signal transduction"/>
    <property type="evidence" value="ECO:0007669"/>
    <property type="project" value="UniProtKB-KW"/>
</dbReference>
<evidence type="ECO:0000256" key="7">
    <source>
        <dbReference type="ARBA" id="ARBA00023136"/>
    </source>
</evidence>
<protein>
    <recommendedName>
        <fullName evidence="10">Odorant receptor</fullName>
    </recommendedName>
</protein>
<accession>A0A7M6W5W0</accession>